<dbReference type="EMBL" id="BTRK01000005">
    <property type="protein sequence ID" value="GMR52164.1"/>
    <property type="molecule type" value="Genomic_DNA"/>
</dbReference>
<dbReference type="Proteomes" id="UP001328107">
    <property type="component" value="Unassembled WGS sequence"/>
</dbReference>
<sequence>MVQIDNHRFKIELSKDSFDKFQRLLNRLFTGISIKECKLILNGYNLIADVFGHFSTKFRIDLLTLFVDSDRNFSNAIDIMSEFPNSKYGLVITNENVPENEHDLILLPPLEKLSYTCRKRVGESVELDSLTSILLYLVLAHKDLSISNVDLKSDDLTQIFEIISSDERKRTVRLSAKPLIVKNWLNSCGLAYGTRAGVTIAEFTVLRTQRHDLGIGRQLDDCVLLRFRNCWIRFESSNLDDNPYRHAMLTSILGEREGNVMIGNGSECD</sequence>
<evidence type="ECO:0000313" key="1">
    <source>
        <dbReference type="EMBL" id="GMR52164.1"/>
    </source>
</evidence>
<reference evidence="2" key="1">
    <citation type="submission" date="2022-10" db="EMBL/GenBank/DDBJ databases">
        <title>Genome assembly of Pristionchus species.</title>
        <authorList>
            <person name="Yoshida K."/>
            <person name="Sommer R.J."/>
        </authorList>
    </citation>
    <scope>NUCLEOTIDE SEQUENCE [LARGE SCALE GENOMIC DNA]</scope>
    <source>
        <strain evidence="2">RS5460</strain>
    </source>
</reference>
<gene>
    <name evidence="1" type="ORF">PMAYCL1PPCAC_22359</name>
</gene>
<proteinExistence type="predicted"/>
<comment type="caution">
    <text evidence="1">The sequence shown here is derived from an EMBL/GenBank/DDBJ whole genome shotgun (WGS) entry which is preliminary data.</text>
</comment>
<protein>
    <submittedName>
        <fullName evidence="1">Uncharacterized protein</fullName>
    </submittedName>
</protein>
<evidence type="ECO:0000313" key="2">
    <source>
        <dbReference type="Proteomes" id="UP001328107"/>
    </source>
</evidence>
<organism evidence="1 2">
    <name type="scientific">Pristionchus mayeri</name>
    <dbReference type="NCBI Taxonomy" id="1317129"/>
    <lineage>
        <taxon>Eukaryota</taxon>
        <taxon>Metazoa</taxon>
        <taxon>Ecdysozoa</taxon>
        <taxon>Nematoda</taxon>
        <taxon>Chromadorea</taxon>
        <taxon>Rhabditida</taxon>
        <taxon>Rhabditina</taxon>
        <taxon>Diplogasteromorpha</taxon>
        <taxon>Diplogasteroidea</taxon>
        <taxon>Neodiplogasteridae</taxon>
        <taxon>Pristionchus</taxon>
    </lineage>
</organism>
<keyword evidence="2" id="KW-1185">Reference proteome</keyword>
<name>A0AAN5CY04_9BILA</name>
<accession>A0AAN5CY04</accession>
<dbReference type="AlphaFoldDB" id="A0AAN5CY04"/>